<feature type="transmembrane region" description="Helical" evidence="1">
    <location>
        <begin position="47"/>
        <end position="68"/>
    </location>
</feature>
<feature type="chain" id="PRO_5038981182" evidence="2">
    <location>
        <begin position="21"/>
        <end position="129"/>
    </location>
</feature>
<keyword evidence="2" id="KW-0732">Signal</keyword>
<feature type="transmembrane region" description="Helical" evidence="1">
    <location>
        <begin position="110"/>
        <end position="128"/>
    </location>
</feature>
<feature type="transmembrane region" description="Helical" evidence="1">
    <location>
        <begin position="75"/>
        <end position="98"/>
    </location>
</feature>
<feature type="signal peptide" evidence="2">
    <location>
        <begin position="1"/>
        <end position="20"/>
    </location>
</feature>
<keyword evidence="1" id="KW-1133">Transmembrane helix</keyword>
<evidence type="ECO:0000313" key="3">
    <source>
        <dbReference type="EMBL" id="RRD49414.1"/>
    </source>
</evidence>
<reference evidence="3 4" key="1">
    <citation type="submission" date="2018-11" db="EMBL/GenBank/DDBJ databases">
        <title>Genomes From Bacteria Associated with the Canine Oral Cavity: a Test Case for Automated Genome-Based Taxonomic Assignment.</title>
        <authorList>
            <person name="Coil D.A."/>
            <person name="Jospin G."/>
            <person name="Darling A.E."/>
            <person name="Wallis C."/>
            <person name="Davis I.J."/>
            <person name="Harris S."/>
            <person name="Eisen J.A."/>
            <person name="Holcombe L.J."/>
            <person name="O'Flynn C."/>
        </authorList>
    </citation>
    <scope>NUCLEOTIDE SEQUENCE [LARGE SCALE GENOMIC DNA]</scope>
    <source>
        <strain evidence="3 4">OH2822_COT-296</strain>
    </source>
</reference>
<gene>
    <name evidence="3" type="ORF">EII35_08600</name>
</gene>
<evidence type="ECO:0000256" key="2">
    <source>
        <dbReference type="SAM" id="SignalP"/>
    </source>
</evidence>
<organism evidence="3 4">
    <name type="scientific">Arachnia propionica</name>
    <dbReference type="NCBI Taxonomy" id="1750"/>
    <lineage>
        <taxon>Bacteria</taxon>
        <taxon>Bacillati</taxon>
        <taxon>Actinomycetota</taxon>
        <taxon>Actinomycetes</taxon>
        <taxon>Propionibacteriales</taxon>
        <taxon>Propionibacteriaceae</taxon>
        <taxon>Arachnia</taxon>
    </lineage>
</organism>
<proteinExistence type="predicted"/>
<evidence type="ECO:0000256" key="1">
    <source>
        <dbReference type="SAM" id="Phobius"/>
    </source>
</evidence>
<comment type="caution">
    <text evidence="3">The sequence shown here is derived from an EMBL/GenBank/DDBJ whole genome shotgun (WGS) entry which is preliminary data.</text>
</comment>
<dbReference type="OrthoDB" id="982650at2"/>
<evidence type="ECO:0000313" key="4">
    <source>
        <dbReference type="Proteomes" id="UP000280935"/>
    </source>
</evidence>
<keyword evidence="1" id="KW-0812">Transmembrane</keyword>
<dbReference type="Proteomes" id="UP000280935">
    <property type="component" value="Unassembled WGS sequence"/>
</dbReference>
<accession>A0A3P1WS85</accession>
<name>A0A3P1WS85_9ACTN</name>
<dbReference type="EMBL" id="RQYT01000017">
    <property type="protein sequence ID" value="RRD49414.1"/>
    <property type="molecule type" value="Genomic_DNA"/>
</dbReference>
<dbReference type="RefSeq" id="WP_125228058.1">
    <property type="nucleotide sequence ID" value="NZ_RQYT01000017.1"/>
</dbReference>
<dbReference type="AlphaFoldDB" id="A0A3P1WS85"/>
<keyword evidence="1" id="KW-0472">Membrane</keyword>
<protein>
    <submittedName>
        <fullName evidence="3">Uncharacterized protein</fullName>
    </submittedName>
</protein>
<sequence>MNVWFLVAGFLLLAACAVHAVAGDREQRQLRPATGDDHVGYWLTGRCVFHMASIDLLVQGVVILLLGFQVIPISWALVALLLALQVGYLIAWLVTLVASGAKRKDYGRQAQWALFLMVVVLLSVGWAIH</sequence>